<organism evidence="1 2">
    <name type="scientific">Pseudomonas syringae pv. antirrhini</name>
    <dbReference type="NCBI Taxonomy" id="251702"/>
    <lineage>
        <taxon>Bacteria</taxon>
        <taxon>Pseudomonadati</taxon>
        <taxon>Pseudomonadota</taxon>
        <taxon>Gammaproteobacteria</taxon>
        <taxon>Pseudomonadales</taxon>
        <taxon>Pseudomonadaceae</taxon>
        <taxon>Pseudomonas</taxon>
    </lineage>
</organism>
<name>A0A0P9K7M7_9PSED</name>
<protein>
    <submittedName>
        <fullName evidence="1">Uncharacterized protein</fullName>
    </submittedName>
</protein>
<sequence length="43" mass="4887">MFQPCTVTVEVVRLFMAASAKAVVDDKIYGTIICFWVRGFLLF</sequence>
<reference evidence="1 2" key="1">
    <citation type="submission" date="2015-09" db="EMBL/GenBank/DDBJ databases">
        <title>Genome announcement of multiple Pseudomonas syringae strains.</title>
        <authorList>
            <person name="Thakur S."/>
            <person name="Wang P.W."/>
            <person name="Gong Y."/>
            <person name="Weir B.S."/>
            <person name="Guttman D.S."/>
        </authorList>
    </citation>
    <scope>NUCLEOTIDE SEQUENCE [LARGE SCALE GENOMIC DNA]</scope>
    <source>
        <strain evidence="1 2">ICMP4303</strain>
    </source>
</reference>
<dbReference type="PATRIC" id="fig|251702.3.peg.1527"/>
<evidence type="ECO:0000313" key="2">
    <source>
        <dbReference type="Proteomes" id="UP000050425"/>
    </source>
</evidence>
<accession>A0A0P9K7M7</accession>
<comment type="caution">
    <text evidence="1">The sequence shown here is derived from an EMBL/GenBank/DDBJ whole genome shotgun (WGS) entry which is preliminary data.</text>
</comment>
<evidence type="ECO:0000313" key="1">
    <source>
        <dbReference type="EMBL" id="KPW51147.1"/>
    </source>
</evidence>
<dbReference type="EMBL" id="LJPT01000033">
    <property type="protein sequence ID" value="KPW51147.1"/>
    <property type="molecule type" value="Genomic_DNA"/>
</dbReference>
<dbReference type="AlphaFoldDB" id="A0A0P9K7M7"/>
<dbReference type="Proteomes" id="UP000050425">
    <property type="component" value="Unassembled WGS sequence"/>
</dbReference>
<proteinExistence type="predicted"/>
<gene>
    <name evidence="1" type="ORF">ALO88_102545</name>
</gene>